<evidence type="ECO:0000256" key="5">
    <source>
        <dbReference type="ARBA" id="ARBA00022755"/>
    </source>
</evidence>
<evidence type="ECO:0000256" key="7">
    <source>
        <dbReference type="ARBA" id="ARBA00022857"/>
    </source>
</evidence>
<comment type="catalytic activity">
    <reaction evidence="12">
        <text>(6R)-5,10-methylene-5,6,7,8-tetrahydrofolate + NADP(+) = (6R)-5,10-methenyltetrahydrofolate + NADPH</text>
        <dbReference type="Rhea" id="RHEA:22812"/>
        <dbReference type="ChEBI" id="CHEBI:15636"/>
        <dbReference type="ChEBI" id="CHEBI:57455"/>
        <dbReference type="ChEBI" id="CHEBI:57783"/>
        <dbReference type="ChEBI" id="CHEBI:58349"/>
        <dbReference type="EC" id="1.5.1.5"/>
    </reaction>
</comment>
<evidence type="ECO:0000256" key="4">
    <source>
        <dbReference type="ARBA" id="ARBA00022605"/>
    </source>
</evidence>
<dbReference type="PANTHER" id="PTHR48099:SF5">
    <property type="entry name" value="C-1-TETRAHYDROFOLATE SYNTHASE, CYTOPLASMIC"/>
    <property type="match status" value="1"/>
</dbReference>
<reference evidence="15" key="2">
    <citation type="submission" date="2021-05" db="EMBL/GenBank/DDBJ databases">
        <title>Protein family content uncovers lineage relationships and bacterial pathway maintenance mechanisms in DPANN archaea.</title>
        <authorList>
            <person name="Castelle C.J."/>
            <person name="Meheust R."/>
            <person name="Jaffe A.L."/>
            <person name="Seitz K."/>
            <person name="Gong X."/>
            <person name="Baker B.J."/>
            <person name="Banfield J.F."/>
        </authorList>
    </citation>
    <scope>NUCLEOTIDE SEQUENCE</scope>
    <source>
        <strain evidence="15">RIFCSPLOWO2_01_FULL_58_19</strain>
    </source>
</reference>
<evidence type="ECO:0000256" key="2">
    <source>
        <dbReference type="ARBA" id="ARBA00011738"/>
    </source>
</evidence>
<keyword evidence="3 12" id="KW-0554">One-carbon metabolism</keyword>
<dbReference type="InterPro" id="IPR020631">
    <property type="entry name" value="THF_DH/CycHdrlase_NAD-bd_dom"/>
</dbReference>
<evidence type="ECO:0000256" key="8">
    <source>
        <dbReference type="ARBA" id="ARBA00023002"/>
    </source>
</evidence>
<evidence type="ECO:0000259" key="14">
    <source>
        <dbReference type="Pfam" id="PF02882"/>
    </source>
</evidence>
<dbReference type="GO" id="GO:0006164">
    <property type="term" value="P:purine nucleotide biosynthetic process"/>
    <property type="evidence" value="ECO:0007669"/>
    <property type="project" value="UniProtKB-KW"/>
</dbReference>
<evidence type="ECO:0000256" key="6">
    <source>
        <dbReference type="ARBA" id="ARBA00022801"/>
    </source>
</evidence>
<dbReference type="PRINTS" id="PR00085">
    <property type="entry name" value="THFDHDRGNASE"/>
</dbReference>
<dbReference type="Pfam" id="PF00763">
    <property type="entry name" value="THF_DHG_CYH"/>
    <property type="match status" value="1"/>
</dbReference>
<dbReference type="PANTHER" id="PTHR48099">
    <property type="entry name" value="C-1-TETRAHYDROFOLATE SYNTHASE, CYTOPLASMIC-RELATED"/>
    <property type="match status" value="1"/>
</dbReference>
<evidence type="ECO:0000256" key="1">
    <source>
        <dbReference type="ARBA" id="ARBA00004777"/>
    </source>
</evidence>
<dbReference type="GO" id="GO:0000105">
    <property type="term" value="P:L-histidine biosynthetic process"/>
    <property type="evidence" value="ECO:0007669"/>
    <property type="project" value="UniProtKB-KW"/>
</dbReference>
<dbReference type="Pfam" id="PF02882">
    <property type="entry name" value="THF_DHG_CYH_C"/>
    <property type="match status" value="1"/>
</dbReference>
<evidence type="ECO:0000259" key="13">
    <source>
        <dbReference type="Pfam" id="PF00763"/>
    </source>
</evidence>
<dbReference type="NCBIfam" id="NF010783">
    <property type="entry name" value="PRK14186.1"/>
    <property type="match status" value="1"/>
</dbReference>
<dbReference type="EMBL" id="JAGVWE010000003">
    <property type="protein sequence ID" value="MBS3062829.1"/>
    <property type="molecule type" value="Genomic_DNA"/>
</dbReference>
<dbReference type="InterPro" id="IPR020630">
    <property type="entry name" value="THF_DH/CycHdrlase_cat_dom"/>
</dbReference>
<dbReference type="InterPro" id="IPR036291">
    <property type="entry name" value="NAD(P)-bd_dom_sf"/>
</dbReference>
<gene>
    <name evidence="12 15" type="primary">folD</name>
    <name evidence="15" type="ORF">J4203_03070</name>
</gene>
<dbReference type="SUPFAM" id="SSF51735">
    <property type="entry name" value="NAD(P)-binding Rossmann-fold domains"/>
    <property type="match status" value="1"/>
</dbReference>
<evidence type="ECO:0000256" key="9">
    <source>
        <dbReference type="ARBA" id="ARBA00023102"/>
    </source>
</evidence>
<dbReference type="PROSITE" id="PS00767">
    <property type="entry name" value="THF_DHG_CYH_2"/>
    <property type="match status" value="1"/>
</dbReference>
<dbReference type="GO" id="GO:0009086">
    <property type="term" value="P:methionine biosynthetic process"/>
    <property type="evidence" value="ECO:0007669"/>
    <property type="project" value="UniProtKB-KW"/>
</dbReference>
<dbReference type="HAMAP" id="MF_01576">
    <property type="entry name" value="THF_DHG_CYH"/>
    <property type="match status" value="1"/>
</dbReference>
<feature type="domain" description="Tetrahydrofolate dehydrogenase/cyclohydrolase NAD(P)-binding" evidence="14">
    <location>
        <begin position="139"/>
        <end position="277"/>
    </location>
</feature>
<dbReference type="InterPro" id="IPR000672">
    <property type="entry name" value="THF_DH/CycHdrlase"/>
</dbReference>
<keyword evidence="5 12" id="KW-0658">Purine biosynthesis</keyword>
<comment type="catalytic activity">
    <reaction evidence="12">
        <text>(6R)-5,10-methenyltetrahydrofolate + H2O = (6R)-10-formyltetrahydrofolate + H(+)</text>
        <dbReference type="Rhea" id="RHEA:23700"/>
        <dbReference type="ChEBI" id="CHEBI:15377"/>
        <dbReference type="ChEBI" id="CHEBI:15378"/>
        <dbReference type="ChEBI" id="CHEBI:57455"/>
        <dbReference type="ChEBI" id="CHEBI:195366"/>
        <dbReference type="EC" id="3.5.4.9"/>
    </reaction>
</comment>
<dbReference type="FunFam" id="3.40.50.10860:FF:000005">
    <property type="entry name" value="C-1-tetrahydrofolate synthase, cytoplasmic, putative"/>
    <property type="match status" value="1"/>
</dbReference>
<dbReference type="InterPro" id="IPR046346">
    <property type="entry name" value="Aminoacid_DH-like_N_sf"/>
</dbReference>
<keyword evidence="9 12" id="KW-0368">Histidine biosynthesis</keyword>
<evidence type="ECO:0000256" key="12">
    <source>
        <dbReference type="HAMAP-Rule" id="MF_01576"/>
    </source>
</evidence>
<sequence>MAAQLIDGRAMASGLRRELAERVRKLAAKGVKPGLGVILAGNNPASRIYVQKKEEACAEVGIQSVHHDLPATSTEKEILKLVERLNADRTVHGILLQLPLPEGVDERKVIDSIAPEKDVDGFTTGNAGRLFTGKKSVTPCTPKGILKLIDSTGVDLKGKHAVVIGRSNIVGKPVALLLLERHATVTICHSRTKDLGEATRQADVLVVAVGKAGLVDQSMVKRGAVVIDVGMNRLPDGRVVGDCNPDVREAAGWLTPVPGGVGPMTVACLMENTVEAFLLAQKALGKVAGKPAEAAERGLHGKD</sequence>
<name>A0A8T4LB47_9ARCH</name>
<dbReference type="Gene3D" id="3.40.50.720">
    <property type="entry name" value="NAD(P)-binding Rossmann-like Domain"/>
    <property type="match status" value="1"/>
</dbReference>
<protein>
    <recommendedName>
        <fullName evidence="12">Bifunctional protein FolD</fullName>
    </recommendedName>
    <domain>
        <recommendedName>
            <fullName evidence="12">Methylenetetrahydrofolate dehydrogenase</fullName>
            <ecNumber evidence="12">1.5.1.5</ecNumber>
        </recommendedName>
    </domain>
    <domain>
        <recommendedName>
            <fullName evidence="12">Methenyltetrahydrofolate cyclohydrolase</fullName>
            <ecNumber evidence="12">3.5.4.9</ecNumber>
        </recommendedName>
    </domain>
</protein>
<comment type="caution">
    <text evidence="15">The sequence shown here is derived from an EMBL/GenBank/DDBJ whole genome shotgun (WGS) entry which is preliminary data.</text>
</comment>
<proteinExistence type="inferred from homology"/>
<reference evidence="15" key="1">
    <citation type="submission" date="2021-03" db="EMBL/GenBank/DDBJ databases">
        <authorList>
            <person name="Jaffe A."/>
        </authorList>
    </citation>
    <scope>NUCLEOTIDE SEQUENCE</scope>
    <source>
        <strain evidence="15">RIFCSPLOWO2_01_FULL_58_19</strain>
    </source>
</reference>
<comment type="subunit">
    <text evidence="2 12">Homodimer.</text>
</comment>
<keyword evidence="11 12" id="KW-0511">Multifunctional enzyme</keyword>
<evidence type="ECO:0000256" key="11">
    <source>
        <dbReference type="ARBA" id="ARBA00023268"/>
    </source>
</evidence>
<keyword evidence="10 12" id="KW-0486">Methionine biosynthesis</keyword>
<comment type="similarity">
    <text evidence="12">Belongs to the tetrahydrofolate dehydrogenase/cyclohydrolase family.</text>
</comment>
<dbReference type="NCBIfam" id="NF008058">
    <property type="entry name" value="PRK10792.1"/>
    <property type="match status" value="1"/>
</dbReference>
<evidence type="ECO:0000313" key="16">
    <source>
        <dbReference type="Proteomes" id="UP000678237"/>
    </source>
</evidence>
<keyword evidence="7 12" id="KW-0521">NADP</keyword>
<organism evidence="15 16">
    <name type="scientific">Candidatus Iainarchaeum sp</name>
    <dbReference type="NCBI Taxonomy" id="3101447"/>
    <lineage>
        <taxon>Archaea</taxon>
        <taxon>Candidatus Iainarchaeota</taxon>
        <taxon>Candidatus Iainarchaeia</taxon>
        <taxon>Candidatus Iainarchaeales</taxon>
        <taxon>Candidatus Iainarchaeaceae</taxon>
        <taxon>Candidatus Iainarchaeum</taxon>
    </lineage>
</organism>
<dbReference type="Proteomes" id="UP000678237">
    <property type="component" value="Unassembled WGS sequence"/>
</dbReference>
<dbReference type="EC" id="3.5.4.9" evidence="12"/>
<keyword evidence="4 12" id="KW-0028">Amino-acid biosynthesis</keyword>
<keyword evidence="8 12" id="KW-0560">Oxidoreductase</keyword>
<dbReference type="InterPro" id="IPR020867">
    <property type="entry name" value="THF_DH/CycHdrlase_CS"/>
</dbReference>
<dbReference type="AlphaFoldDB" id="A0A8T4LB47"/>
<dbReference type="EC" id="1.5.1.5" evidence="12"/>
<dbReference type="GO" id="GO:0004488">
    <property type="term" value="F:methylenetetrahydrofolate dehydrogenase (NADP+) activity"/>
    <property type="evidence" value="ECO:0007669"/>
    <property type="project" value="UniProtKB-UniRule"/>
</dbReference>
<dbReference type="Gene3D" id="3.40.50.10860">
    <property type="entry name" value="Leucine Dehydrogenase, chain A, domain 1"/>
    <property type="match status" value="1"/>
</dbReference>
<dbReference type="CDD" id="cd01080">
    <property type="entry name" value="NAD_bind_m-THF_DH_Cyclohyd"/>
    <property type="match status" value="1"/>
</dbReference>
<dbReference type="PROSITE" id="PS00766">
    <property type="entry name" value="THF_DHG_CYH_1"/>
    <property type="match status" value="1"/>
</dbReference>
<feature type="binding site" evidence="12">
    <location>
        <begin position="165"/>
        <end position="167"/>
    </location>
    <ligand>
        <name>NADP(+)</name>
        <dbReference type="ChEBI" id="CHEBI:58349"/>
    </ligand>
</feature>
<dbReference type="GO" id="GO:0035999">
    <property type="term" value="P:tetrahydrofolate interconversion"/>
    <property type="evidence" value="ECO:0007669"/>
    <property type="project" value="UniProtKB-UniRule"/>
</dbReference>
<dbReference type="FunFam" id="3.40.50.720:FF:000094">
    <property type="entry name" value="Bifunctional protein FolD"/>
    <property type="match status" value="1"/>
</dbReference>
<comment type="pathway">
    <text evidence="1 12">One-carbon metabolism; tetrahydrofolate interconversion.</text>
</comment>
<dbReference type="GO" id="GO:0005829">
    <property type="term" value="C:cytosol"/>
    <property type="evidence" value="ECO:0007669"/>
    <property type="project" value="TreeGrafter"/>
</dbReference>
<dbReference type="SUPFAM" id="SSF53223">
    <property type="entry name" value="Aminoacid dehydrogenase-like, N-terminal domain"/>
    <property type="match status" value="1"/>
</dbReference>
<dbReference type="GO" id="GO:0004477">
    <property type="term" value="F:methenyltetrahydrofolate cyclohydrolase activity"/>
    <property type="evidence" value="ECO:0007669"/>
    <property type="project" value="UniProtKB-UniRule"/>
</dbReference>
<accession>A0A8T4LB47</accession>
<feature type="domain" description="Tetrahydrofolate dehydrogenase/cyclohydrolase catalytic" evidence="13">
    <location>
        <begin position="6"/>
        <end position="120"/>
    </location>
</feature>
<evidence type="ECO:0000313" key="15">
    <source>
        <dbReference type="EMBL" id="MBS3062829.1"/>
    </source>
</evidence>
<evidence type="ECO:0000256" key="10">
    <source>
        <dbReference type="ARBA" id="ARBA00023167"/>
    </source>
</evidence>
<comment type="function">
    <text evidence="12">Catalyzes the oxidation of 5,10-methylenetetrahydrofolate to 5,10-methenyltetrahydrofolate and then the hydrolysis of 5,10-methenyltetrahydrofolate to 10-formyltetrahydrofolate.</text>
</comment>
<comment type="caution">
    <text evidence="12">Lacks conserved residue(s) required for the propagation of feature annotation.</text>
</comment>
<keyword evidence="6 12" id="KW-0378">Hydrolase</keyword>
<evidence type="ECO:0000256" key="3">
    <source>
        <dbReference type="ARBA" id="ARBA00022563"/>
    </source>
</evidence>